<dbReference type="EMBL" id="CP009509">
    <property type="protein sequence ID" value="AKB40485.1"/>
    <property type="molecule type" value="Genomic_DNA"/>
</dbReference>
<dbReference type="HOGENOM" id="CLU_3338488_0_0_2"/>
<keyword evidence="1" id="KW-0378">Hydrolase</keyword>
<dbReference type="AlphaFoldDB" id="A0A0E3PXX6"/>
<protein>
    <submittedName>
        <fullName evidence="1">Type I restriction-modification system, specificity subunit S</fullName>
        <ecNumber evidence="1">3.1.21.3</ecNumber>
    </submittedName>
</protein>
<proteinExistence type="predicted"/>
<dbReference type="PATRIC" id="fig|1434117.4.peg.1901"/>
<dbReference type="SUPFAM" id="SSF116734">
    <property type="entry name" value="DNA methylase specificity domain"/>
    <property type="match status" value="1"/>
</dbReference>
<organism evidence="1 2">
    <name type="scientific">Methanosarcina mazei WWM610</name>
    <dbReference type="NCBI Taxonomy" id="1434117"/>
    <lineage>
        <taxon>Archaea</taxon>
        <taxon>Methanobacteriati</taxon>
        <taxon>Methanobacteriota</taxon>
        <taxon>Stenosarchaea group</taxon>
        <taxon>Methanomicrobia</taxon>
        <taxon>Methanosarcinales</taxon>
        <taxon>Methanosarcinaceae</taxon>
        <taxon>Methanosarcina</taxon>
    </lineage>
</organism>
<dbReference type="EC" id="3.1.21.3" evidence="1"/>
<sequence length="37" mass="4200">MVQKIDQIKESQKQSSLETNNLFDALMQKAFTGKLVS</sequence>
<accession>A0A0E3PXX6</accession>
<gene>
    <name evidence="1" type="ORF">MSMAW_1494</name>
</gene>
<evidence type="ECO:0000313" key="1">
    <source>
        <dbReference type="EMBL" id="AKB40485.1"/>
    </source>
</evidence>
<dbReference type="Proteomes" id="UP000033058">
    <property type="component" value="Chromosome"/>
</dbReference>
<reference evidence="1 2" key="1">
    <citation type="submission" date="2014-07" db="EMBL/GenBank/DDBJ databases">
        <title>Methanogenic archaea and the global carbon cycle.</title>
        <authorList>
            <person name="Henriksen J.R."/>
            <person name="Luke J."/>
            <person name="Reinhart S."/>
            <person name="Benedict M.N."/>
            <person name="Youngblut N.D."/>
            <person name="Metcalf M.E."/>
            <person name="Whitaker R.J."/>
            <person name="Metcalf W.W."/>
        </authorList>
    </citation>
    <scope>NUCLEOTIDE SEQUENCE [LARGE SCALE GENOMIC DNA]</scope>
    <source>
        <strain evidence="1 2">WWM610</strain>
    </source>
</reference>
<evidence type="ECO:0000313" key="2">
    <source>
        <dbReference type="Proteomes" id="UP000033058"/>
    </source>
</evidence>
<name>A0A0E3PXX6_METMZ</name>
<dbReference type="GO" id="GO:0009035">
    <property type="term" value="F:type I site-specific deoxyribonuclease activity"/>
    <property type="evidence" value="ECO:0007669"/>
    <property type="project" value="UniProtKB-EC"/>
</dbReference>